<dbReference type="InterPro" id="IPR034122">
    <property type="entry name" value="Retropepsin-like_bacterial"/>
</dbReference>
<accession>A0AA97FA41</accession>
<keyword evidence="4" id="KW-0645">Protease</keyword>
<dbReference type="Proteomes" id="UP001302429">
    <property type="component" value="Chromosome"/>
</dbReference>
<dbReference type="PROSITE" id="PS00141">
    <property type="entry name" value="ASP_PROTEASE"/>
    <property type="match status" value="1"/>
</dbReference>
<dbReference type="InterPro" id="IPR001969">
    <property type="entry name" value="Aspartic_peptidase_AS"/>
</dbReference>
<dbReference type="Pfam" id="PF13650">
    <property type="entry name" value="Asp_protease_2"/>
    <property type="match status" value="2"/>
</dbReference>
<dbReference type="GO" id="GO:0004190">
    <property type="term" value="F:aspartic-type endopeptidase activity"/>
    <property type="evidence" value="ECO:0007669"/>
    <property type="project" value="InterPro"/>
</dbReference>
<dbReference type="InterPro" id="IPR021109">
    <property type="entry name" value="Peptidase_aspartic_dom_sf"/>
</dbReference>
<dbReference type="EMBL" id="CP136594">
    <property type="protein sequence ID" value="WOE75852.1"/>
    <property type="molecule type" value="Genomic_DNA"/>
</dbReference>
<protein>
    <submittedName>
        <fullName evidence="4">Aspartyl protease family protein</fullName>
    </submittedName>
</protein>
<name>A0AA97FA41_9SPHN</name>
<evidence type="ECO:0000256" key="2">
    <source>
        <dbReference type="SAM" id="SignalP"/>
    </source>
</evidence>
<keyword evidence="1" id="KW-0378">Hydrolase</keyword>
<organism evidence="4 5">
    <name type="scientific">Alterisphingorhabdus coralli</name>
    <dbReference type="NCBI Taxonomy" id="3071408"/>
    <lineage>
        <taxon>Bacteria</taxon>
        <taxon>Pseudomonadati</taxon>
        <taxon>Pseudomonadota</taxon>
        <taxon>Alphaproteobacteria</taxon>
        <taxon>Sphingomonadales</taxon>
        <taxon>Sphingomonadaceae</taxon>
        <taxon>Alterisphingorhabdus (ex Yan et al. 2024)</taxon>
    </lineage>
</organism>
<dbReference type="CDD" id="cd05483">
    <property type="entry name" value="retropepsin_like_bacteria"/>
    <property type="match status" value="1"/>
</dbReference>
<dbReference type="AlphaFoldDB" id="A0AA97FA41"/>
<dbReference type="PROSITE" id="PS50175">
    <property type="entry name" value="ASP_PROT_RETROV"/>
    <property type="match status" value="1"/>
</dbReference>
<evidence type="ECO:0000259" key="3">
    <source>
        <dbReference type="PROSITE" id="PS50175"/>
    </source>
</evidence>
<keyword evidence="5" id="KW-1185">Reference proteome</keyword>
<dbReference type="Gene3D" id="2.40.70.10">
    <property type="entry name" value="Acid Proteases"/>
    <property type="match status" value="2"/>
</dbReference>
<evidence type="ECO:0000313" key="5">
    <source>
        <dbReference type="Proteomes" id="UP001302429"/>
    </source>
</evidence>
<sequence>MNNKIYALGMALLLAGNSAAPVQEQVQSNQSETSVPSDIDIVEIEIDPVYRMTVPVQIDGAGPYDFLIDTGSERTVVSTDLAGKLELEFVEQALLQSIAGSKVVDTAYVPDLTLGDQNYGGVIAPLLLTEDIGADGILGLDGLQNQRILFDFRREVIEIEDIADASNKGYEIVVTGRRKSGQLILTNAMISGIDVTVVIDTGAQSSIGNRALQRRLSGKRAKGTDTQSELHAVTGHTIMADSGIAKDFRIGRAQFSHIGIAFADALPFKTLGLENKPALFLGMSVLRKFDRVAIDFRKRRVLFDLPRNARPTRDRRFRS</sequence>
<evidence type="ECO:0000256" key="1">
    <source>
        <dbReference type="ARBA" id="ARBA00022801"/>
    </source>
</evidence>
<dbReference type="RefSeq" id="WP_317083102.1">
    <property type="nucleotide sequence ID" value="NZ_CP136594.1"/>
</dbReference>
<gene>
    <name evidence="4" type="ORF">RB602_03820</name>
</gene>
<dbReference type="InterPro" id="IPR001995">
    <property type="entry name" value="Peptidase_A2_cat"/>
</dbReference>
<dbReference type="GO" id="GO:0006508">
    <property type="term" value="P:proteolysis"/>
    <property type="evidence" value="ECO:0007669"/>
    <property type="project" value="UniProtKB-KW"/>
</dbReference>
<evidence type="ECO:0000313" key="4">
    <source>
        <dbReference type="EMBL" id="WOE75852.1"/>
    </source>
</evidence>
<keyword evidence="2" id="KW-0732">Signal</keyword>
<proteinExistence type="predicted"/>
<reference evidence="4 5" key="1">
    <citation type="submission" date="2023-10" db="EMBL/GenBank/DDBJ databases">
        <title>Complete genome sequence of a Sphingomonadaceae bacterium.</title>
        <authorList>
            <person name="Yan C."/>
        </authorList>
    </citation>
    <scope>NUCLEOTIDE SEQUENCE [LARGE SCALE GENOMIC DNA]</scope>
    <source>
        <strain evidence="4 5">SCSIO 66989</strain>
    </source>
</reference>
<dbReference type="KEGG" id="acoa:RB602_03820"/>
<feature type="domain" description="Peptidase A2" evidence="3">
    <location>
        <begin position="64"/>
        <end position="142"/>
    </location>
</feature>
<feature type="chain" id="PRO_5041672895" evidence="2">
    <location>
        <begin position="21"/>
        <end position="319"/>
    </location>
</feature>
<dbReference type="SUPFAM" id="SSF50630">
    <property type="entry name" value="Acid proteases"/>
    <property type="match status" value="2"/>
</dbReference>
<feature type="signal peptide" evidence="2">
    <location>
        <begin position="1"/>
        <end position="20"/>
    </location>
</feature>